<dbReference type="Gene3D" id="3.30.420.10">
    <property type="entry name" value="Ribonuclease H-like superfamily/Ribonuclease H"/>
    <property type="match status" value="1"/>
</dbReference>
<feature type="region of interest" description="Disordered" evidence="1">
    <location>
        <begin position="213"/>
        <end position="243"/>
    </location>
</feature>
<keyword evidence="3" id="KW-0548">Nucleotidyltransferase</keyword>
<gene>
    <name evidence="3" type="ORF">Tco_1121251</name>
</gene>
<dbReference type="InterPro" id="IPR036397">
    <property type="entry name" value="RNaseH_sf"/>
</dbReference>
<dbReference type="Proteomes" id="UP001151760">
    <property type="component" value="Unassembled WGS sequence"/>
</dbReference>
<dbReference type="EMBL" id="BQNB010021287">
    <property type="protein sequence ID" value="GJU04821.1"/>
    <property type="molecule type" value="Genomic_DNA"/>
</dbReference>
<sequence length="419" mass="46741">MPPIRQKKRGQAPDRNKAIQEEVAKLVEAQIIREVHYHSWLSNPVMIPLQVFLDAYKGYHQIQMVEKDEEKMAFHTSQRVYYYTKMPFDLKNVEVTYQQLVDNAFERQVGRNLEGFMEDVGNKIEEVGDLVQRIMGHGVGNASVTQSHMASRVLINLSLSSVTSSLSSDASTAMNDKATSFGESTPSFVSMMKTNSELLGLVDGGSISASSMAGSFKSSKDTSTKAMHDGGNVLPEKPDEDSPPAEIQVEEEIQESWTLFTDESSCLEGSVVGLILTNPEGMKFTYALRFEFEASNNEVKYEALVAGLQIVEQIEPWLRCVGPLQVEYVVREIHEGSCLMHSGPRSVVAKAIRFGLQGEIISDNGKQFKDNPSKDWCDKLNIKQKFASIKHPQTNGLVKRANRILGEDIKARLDRGNKD</sequence>
<proteinExistence type="predicted"/>
<name>A0ABQ5IY60_9ASTR</name>
<reference evidence="3" key="1">
    <citation type="journal article" date="2022" name="Int. J. Mol. Sci.">
        <title>Draft Genome of Tanacetum Coccineum: Genomic Comparison of Closely Related Tanacetum-Family Plants.</title>
        <authorList>
            <person name="Yamashiro T."/>
            <person name="Shiraishi A."/>
            <person name="Nakayama K."/>
            <person name="Satake H."/>
        </authorList>
    </citation>
    <scope>NUCLEOTIDE SEQUENCE</scope>
</reference>
<dbReference type="InterPro" id="IPR001584">
    <property type="entry name" value="Integrase_cat-core"/>
</dbReference>
<evidence type="ECO:0000256" key="1">
    <source>
        <dbReference type="SAM" id="MobiDB-lite"/>
    </source>
</evidence>
<dbReference type="GO" id="GO:0003964">
    <property type="term" value="F:RNA-directed DNA polymerase activity"/>
    <property type="evidence" value="ECO:0007669"/>
    <property type="project" value="UniProtKB-KW"/>
</dbReference>
<dbReference type="InterPro" id="IPR012337">
    <property type="entry name" value="RNaseH-like_sf"/>
</dbReference>
<comment type="caution">
    <text evidence="3">The sequence shown here is derived from an EMBL/GenBank/DDBJ whole genome shotgun (WGS) entry which is preliminary data.</text>
</comment>
<dbReference type="PANTHER" id="PTHR48475">
    <property type="entry name" value="RIBONUCLEASE H"/>
    <property type="match status" value="1"/>
</dbReference>
<keyword evidence="3" id="KW-0808">Transferase</keyword>
<protein>
    <submittedName>
        <fullName evidence="3">Reverse transcriptase domain-containing protein</fullName>
    </submittedName>
</protein>
<dbReference type="PANTHER" id="PTHR48475:SF2">
    <property type="entry name" value="RIBONUCLEASE H"/>
    <property type="match status" value="1"/>
</dbReference>
<dbReference type="SUPFAM" id="SSF53098">
    <property type="entry name" value="Ribonuclease H-like"/>
    <property type="match status" value="1"/>
</dbReference>
<dbReference type="PROSITE" id="PS50994">
    <property type="entry name" value="INTEGRASE"/>
    <property type="match status" value="1"/>
</dbReference>
<feature type="compositionally biased region" description="Basic and acidic residues" evidence="1">
    <location>
        <begin position="218"/>
        <end position="228"/>
    </location>
</feature>
<feature type="domain" description="Integrase catalytic" evidence="2">
    <location>
        <begin position="355"/>
        <end position="419"/>
    </location>
</feature>
<organism evidence="3 4">
    <name type="scientific">Tanacetum coccineum</name>
    <dbReference type="NCBI Taxonomy" id="301880"/>
    <lineage>
        <taxon>Eukaryota</taxon>
        <taxon>Viridiplantae</taxon>
        <taxon>Streptophyta</taxon>
        <taxon>Embryophyta</taxon>
        <taxon>Tracheophyta</taxon>
        <taxon>Spermatophyta</taxon>
        <taxon>Magnoliopsida</taxon>
        <taxon>eudicotyledons</taxon>
        <taxon>Gunneridae</taxon>
        <taxon>Pentapetalae</taxon>
        <taxon>asterids</taxon>
        <taxon>campanulids</taxon>
        <taxon>Asterales</taxon>
        <taxon>Asteraceae</taxon>
        <taxon>Asteroideae</taxon>
        <taxon>Anthemideae</taxon>
        <taxon>Anthemidinae</taxon>
        <taxon>Tanacetum</taxon>
    </lineage>
</organism>
<dbReference type="SUPFAM" id="SSF56672">
    <property type="entry name" value="DNA/RNA polymerases"/>
    <property type="match status" value="1"/>
</dbReference>
<keyword evidence="4" id="KW-1185">Reference proteome</keyword>
<evidence type="ECO:0000259" key="2">
    <source>
        <dbReference type="PROSITE" id="PS50994"/>
    </source>
</evidence>
<keyword evidence="3" id="KW-0695">RNA-directed DNA polymerase</keyword>
<evidence type="ECO:0000313" key="4">
    <source>
        <dbReference type="Proteomes" id="UP001151760"/>
    </source>
</evidence>
<reference evidence="3" key="2">
    <citation type="submission" date="2022-01" db="EMBL/GenBank/DDBJ databases">
        <authorList>
            <person name="Yamashiro T."/>
            <person name="Shiraishi A."/>
            <person name="Satake H."/>
            <person name="Nakayama K."/>
        </authorList>
    </citation>
    <scope>NUCLEOTIDE SEQUENCE</scope>
</reference>
<evidence type="ECO:0000313" key="3">
    <source>
        <dbReference type="EMBL" id="GJU04821.1"/>
    </source>
</evidence>
<dbReference type="InterPro" id="IPR043502">
    <property type="entry name" value="DNA/RNA_pol_sf"/>
</dbReference>
<dbReference type="Gene3D" id="3.10.10.10">
    <property type="entry name" value="HIV Type 1 Reverse Transcriptase, subunit A, domain 1"/>
    <property type="match status" value="1"/>
</dbReference>
<accession>A0ABQ5IY60</accession>